<gene>
    <name evidence="8" type="primary">E2EAF6</name>
</gene>
<evidence type="ECO:0000256" key="3">
    <source>
        <dbReference type="ARBA" id="ARBA00010617"/>
    </source>
</evidence>
<dbReference type="InterPro" id="IPR050121">
    <property type="entry name" value="Cytochrome_P450_monoxygenase"/>
</dbReference>
<evidence type="ECO:0000256" key="6">
    <source>
        <dbReference type="ARBA" id="ARBA00023004"/>
    </source>
</evidence>
<dbReference type="PANTHER" id="PTHR24305">
    <property type="entry name" value="CYTOCHROME P450"/>
    <property type="match status" value="1"/>
</dbReference>
<dbReference type="Pfam" id="PF00067">
    <property type="entry name" value="p450"/>
    <property type="match status" value="1"/>
</dbReference>
<dbReference type="GO" id="GO:0005506">
    <property type="term" value="F:iron ion binding"/>
    <property type="evidence" value="ECO:0007669"/>
    <property type="project" value="InterPro"/>
</dbReference>
<evidence type="ECO:0000256" key="7">
    <source>
        <dbReference type="ARBA" id="ARBA00023033"/>
    </source>
</evidence>
<keyword evidence="7 8" id="KW-0503">Monooxygenase</keyword>
<comment type="similarity">
    <text evidence="3">Belongs to the cytochrome P450 family.</text>
</comment>
<keyword evidence="6" id="KW-0408">Iron</keyword>
<dbReference type="PANTHER" id="PTHR24305:SF187">
    <property type="entry name" value="P450, PUTATIVE (EUROFUNG)-RELATED"/>
    <property type="match status" value="1"/>
</dbReference>
<dbReference type="InterPro" id="IPR001128">
    <property type="entry name" value="Cyt_P450"/>
</dbReference>
<reference evidence="8" key="1">
    <citation type="submission" date="2019-10" db="EMBL/GenBank/DDBJ databases">
        <authorList>
            <person name="Nor Muhammad N."/>
        </authorList>
    </citation>
    <scope>NUCLEOTIDE SEQUENCE</scope>
</reference>
<accession>A0A5K1K5N6</accession>
<protein>
    <submittedName>
        <fullName evidence="8">Cytochrome P450 monooxygenase CYP52X1</fullName>
    </submittedName>
</protein>
<sequence length="164" mass="18222">MHYLEAVISETMRLYNPAPNGSPRRVPSNGSGMYIPPGTSFACHTRSMQLAPRNFSAPDVFWPERWLVASGKLKSARLPGIGVEYDAATLVHNKAAYIPFSYGPMNCVGRDLSLGVIRMVVCALVRRFRFELTDGWDARAWREGIRELGVTRCPPLPVVVTARS</sequence>
<organism evidence="8">
    <name type="scientific">Ganoderma boninense</name>
    <dbReference type="NCBI Taxonomy" id="34458"/>
    <lineage>
        <taxon>Eukaryota</taxon>
        <taxon>Fungi</taxon>
        <taxon>Dikarya</taxon>
        <taxon>Basidiomycota</taxon>
        <taxon>Agaricomycotina</taxon>
        <taxon>Agaricomycetes</taxon>
        <taxon>Polyporales</taxon>
        <taxon>Polyporaceae</taxon>
        <taxon>Ganoderma</taxon>
    </lineage>
</organism>
<dbReference type="Gene3D" id="1.10.630.10">
    <property type="entry name" value="Cytochrome P450"/>
    <property type="match status" value="1"/>
</dbReference>
<dbReference type="InterPro" id="IPR036396">
    <property type="entry name" value="Cyt_P450_sf"/>
</dbReference>
<dbReference type="AlphaFoldDB" id="A0A5K1K5N6"/>
<dbReference type="GO" id="GO:0020037">
    <property type="term" value="F:heme binding"/>
    <property type="evidence" value="ECO:0007669"/>
    <property type="project" value="InterPro"/>
</dbReference>
<keyword evidence="4" id="KW-0479">Metal-binding</keyword>
<dbReference type="GO" id="GO:0016705">
    <property type="term" value="F:oxidoreductase activity, acting on paired donors, with incorporation or reduction of molecular oxygen"/>
    <property type="evidence" value="ECO:0007669"/>
    <property type="project" value="InterPro"/>
</dbReference>
<evidence type="ECO:0000256" key="2">
    <source>
        <dbReference type="ARBA" id="ARBA00005179"/>
    </source>
</evidence>
<comment type="cofactor">
    <cofactor evidence="1">
        <name>heme</name>
        <dbReference type="ChEBI" id="CHEBI:30413"/>
    </cofactor>
</comment>
<name>A0A5K1K5N6_9APHY</name>
<evidence type="ECO:0000256" key="4">
    <source>
        <dbReference type="ARBA" id="ARBA00022723"/>
    </source>
</evidence>
<evidence type="ECO:0000256" key="5">
    <source>
        <dbReference type="ARBA" id="ARBA00023002"/>
    </source>
</evidence>
<evidence type="ECO:0000256" key="1">
    <source>
        <dbReference type="ARBA" id="ARBA00001971"/>
    </source>
</evidence>
<proteinExistence type="inferred from homology"/>
<evidence type="ECO:0000313" key="8">
    <source>
        <dbReference type="EMBL" id="VWP01435.1"/>
    </source>
</evidence>
<keyword evidence="5" id="KW-0560">Oxidoreductase</keyword>
<dbReference type="EMBL" id="LR729370">
    <property type="protein sequence ID" value="VWP01435.1"/>
    <property type="molecule type" value="Genomic_DNA"/>
</dbReference>
<dbReference type="SUPFAM" id="SSF48264">
    <property type="entry name" value="Cytochrome P450"/>
    <property type="match status" value="1"/>
</dbReference>
<comment type="pathway">
    <text evidence="2">Secondary metabolite biosynthesis.</text>
</comment>
<dbReference type="GO" id="GO:0004497">
    <property type="term" value="F:monooxygenase activity"/>
    <property type="evidence" value="ECO:0007669"/>
    <property type="project" value="UniProtKB-KW"/>
</dbReference>